<dbReference type="GO" id="GO:0006508">
    <property type="term" value="P:proteolysis"/>
    <property type="evidence" value="ECO:0007669"/>
    <property type="project" value="UniProtKB-KW"/>
</dbReference>
<sequence length="150" mass="16294">MLQLSGRSNLKDLYCMLTRIFLTVPVIIAQYYISTAAGKLTEPNTIREISRLPLTGIYAEWRDVGVSVGASGAVFGLYGVFVAPLITKVYPPEIARTALVSTLVFIAYNLIMGMTGDIDNAAHIGGWLSGFVIGLILYPTLKQAVNKHTD</sequence>
<evidence type="ECO:0000313" key="10">
    <source>
        <dbReference type="EMBL" id="ACU60161.1"/>
    </source>
</evidence>
<dbReference type="PANTHER" id="PTHR22936:SF69">
    <property type="entry name" value="RHOMBOID-LIKE PROTEIN"/>
    <property type="match status" value="1"/>
</dbReference>
<evidence type="ECO:0000256" key="4">
    <source>
        <dbReference type="ARBA" id="ARBA00022801"/>
    </source>
</evidence>
<reference evidence="11" key="1">
    <citation type="submission" date="2009-08" db="EMBL/GenBank/DDBJ databases">
        <title>The complete genome of Chitinophaga pinensis DSM 2588.</title>
        <authorList>
            <consortium name="US DOE Joint Genome Institute (JGI-PGF)"/>
            <person name="Lucas S."/>
            <person name="Copeland A."/>
            <person name="Lapidus A."/>
            <person name="Glavina del Rio T."/>
            <person name="Dalin E."/>
            <person name="Tice H."/>
            <person name="Bruce D."/>
            <person name="Goodwin L."/>
            <person name="Pitluck S."/>
            <person name="Kyrpides N."/>
            <person name="Mavromatis K."/>
            <person name="Ivanova N."/>
            <person name="Mikhailova N."/>
            <person name="Sims D."/>
            <person name="Meinche L."/>
            <person name="Brettin T."/>
            <person name="Detter J.C."/>
            <person name="Han C."/>
            <person name="Larimer F."/>
            <person name="Land M."/>
            <person name="Hauser L."/>
            <person name="Markowitz V."/>
            <person name="Cheng J.-F."/>
            <person name="Hugenholtz P."/>
            <person name="Woyke T."/>
            <person name="Wu D."/>
            <person name="Spring S."/>
            <person name="Klenk H.-P."/>
            <person name="Eisen J.A."/>
        </authorList>
    </citation>
    <scope>NUCLEOTIDE SEQUENCE [LARGE SCALE GENOMIC DNA]</scope>
    <source>
        <strain evidence="11">ATCC 43595 / DSM 2588 / LMG 13176 / NBRC 15968 / NCIMB 11800 / UQM 2034</strain>
    </source>
</reference>
<feature type="domain" description="Peptidase S54 rhomboid" evidence="9">
    <location>
        <begin position="58"/>
        <end position="138"/>
    </location>
</feature>
<protein>
    <submittedName>
        <fullName evidence="10">Rhomboid family protein</fullName>
    </submittedName>
</protein>
<dbReference type="Pfam" id="PF01694">
    <property type="entry name" value="Rhomboid"/>
    <property type="match status" value="1"/>
</dbReference>
<evidence type="ECO:0000256" key="7">
    <source>
        <dbReference type="ARBA" id="ARBA00023136"/>
    </source>
</evidence>
<accession>A0A979G3U4</accession>
<dbReference type="SUPFAM" id="SSF144091">
    <property type="entry name" value="Rhomboid-like"/>
    <property type="match status" value="1"/>
</dbReference>
<dbReference type="GO" id="GO:0016020">
    <property type="term" value="C:membrane"/>
    <property type="evidence" value="ECO:0007669"/>
    <property type="project" value="UniProtKB-SubCell"/>
</dbReference>
<proteinExistence type="predicted"/>
<keyword evidence="7 8" id="KW-0472">Membrane</keyword>
<evidence type="ECO:0000256" key="8">
    <source>
        <dbReference type="SAM" id="Phobius"/>
    </source>
</evidence>
<evidence type="ECO:0000256" key="5">
    <source>
        <dbReference type="ARBA" id="ARBA00022825"/>
    </source>
</evidence>
<comment type="subcellular location">
    <subcellularLocation>
        <location evidence="1">Membrane</location>
        <topology evidence="1">Multi-pass membrane protein</topology>
    </subcellularLocation>
</comment>
<keyword evidence="3 8" id="KW-0812">Transmembrane</keyword>
<reference evidence="10 11" key="2">
    <citation type="journal article" date="2010" name="Stand. Genomic Sci.">
        <title>Complete genome sequence of Chitinophaga pinensis type strain (UQM 2034).</title>
        <authorList>
            <person name="Glavina Del Rio T."/>
            <person name="Abt B."/>
            <person name="Spring S."/>
            <person name="Lapidus A."/>
            <person name="Nolan M."/>
            <person name="Tice H."/>
            <person name="Copeland A."/>
            <person name="Cheng J.F."/>
            <person name="Chen F."/>
            <person name="Bruce D."/>
            <person name="Goodwin L."/>
            <person name="Pitluck S."/>
            <person name="Ivanova N."/>
            <person name="Mavromatis K."/>
            <person name="Mikhailova N."/>
            <person name="Pati A."/>
            <person name="Chen A."/>
            <person name="Palaniappan K."/>
            <person name="Land M."/>
            <person name="Hauser L."/>
            <person name="Chang Y.J."/>
            <person name="Jeffries C.D."/>
            <person name="Chain P."/>
            <person name="Saunders E."/>
            <person name="Detter J.C."/>
            <person name="Brettin T."/>
            <person name="Rohde M."/>
            <person name="Goker M."/>
            <person name="Bristow J."/>
            <person name="Eisen J.A."/>
            <person name="Markowitz V."/>
            <person name="Hugenholtz P."/>
            <person name="Kyrpides N.C."/>
            <person name="Klenk H.P."/>
            <person name="Lucas S."/>
        </authorList>
    </citation>
    <scope>NUCLEOTIDE SEQUENCE [LARGE SCALE GENOMIC DNA]</scope>
    <source>
        <strain evidence="11">ATCC 43595 / DSM 2588 / LMG 13176 / NBRC 15968 / NCIMB 11800 / UQM 2034</strain>
    </source>
</reference>
<keyword evidence="4" id="KW-0378">Hydrolase</keyword>
<keyword evidence="5" id="KW-0720">Serine protease</keyword>
<dbReference type="AlphaFoldDB" id="A0A979G3U4"/>
<evidence type="ECO:0000256" key="1">
    <source>
        <dbReference type="ARBA" id="ARBA00004141"/>
    </source>
</evidence>
<evidence type="ECO:0000313" key="11">
    <source>
        <dbReference type="Proteomes" id="UP000002215"/>
    </source>
</evidence>
<dbReference type="GO" id="GO:0004252">
    <property type="term" value="F:serine-type endopeptidase activity"/>
    <property type="evidence" value="ECO:0007669"/>
    <property type="project" value="InterPro"/>
</dbReference>
<dbReference type="Proteomes" id="UP000002215">
    <property type="component" value="Chromosome"/>
</dbReference>
<evidence type="ECO:0000256" key="3">
    <source>
        <dbReference type="ARBA" id="ARBA00022692"/>
    </source>
</evidence>
<dbReference type="PANTHER" id="PTHR22936">
    <property type="entry name" value="RHOMBOID-RELATED"/>
    <property type="match status" value="1"/>
</dbReference>
<organism evidence="10 11">
    <name type="scientific">Chitinophaga pinensis (strain ATCC 43595 / DSM 2588 / LMG 13176 / NBRC 15968 / NCIMB 11800 / UQM 2034)</name>
    <dbReference type="NCBI Taxonomy" id="485918"/>
    <lineage>
        <taxon>Bacteria</taxon>
        <taxon>Pseudomonadati</taxon>
        <taxon>Bacteroidota</taxon>
        <taxon>Chitinophagia</taxon>
        <taxon>Chitinophagales</taxon>
        <taxon>Chitinophagaceae</taxon>
        <taxon>Chitinophaga</taxon>
    </lineage>
</organism>
<feature type="transmembrane region" description="Helical" evidence="8">
    <location>
        <begin position="12"/>
        <end position="33"/>
    </location>
</feature>
<dbReference type="InterPro" id="IPR035952">
    <property type="entry name" value="Rhomboid-like_sf"/>
</dbReference>
<evidence type="ECO:0000256" key="6">
    <source>
        <dbReference type="ARBA" id="ARBA00022989"/>
    </source>
</evidence>
<feature type="transmembrane region" description="Helical" evidence="8">
    <location>
        <begin position="98"/>
        <end position="115"/>
    </location>
</feature>
<gene>
    <name evidence="10" type="ordered locus">Cpin_2679</name>
</gene>
<evidence type="ECO:0000256" key="2">
    <source>
        <dbReference type="ARBA" id="ARBA00022670"/>
    </source>
</evidence>
<keyword evidence="2" id="KW-0645">Protease</keyword>
<feature type="transmembrane region" description="Helical" evidence="8">
    <location>
        <begin position="64"/>
        <end position="86"/>
    </location>
</feature>
<dbReference type="RefSeq" id="WP_012790337.1">
    <property type="nucleotide sequence ID" value="NC_013132.1"/>
</dbReference>
<dbReference type="KEGG" id="cpi:Cpin_2679"/>
<dbReference type="InterPro" id="IPR002610">
    <property type="entry name" value="Peptidase_S54_rhomboid-like"/>
</dbReference>
<dbReference type="InterPro" id="IPR022764">
    <property type="entry name" value="Peptidase_S54_rhomboid_dom"/>
</dbReference>
<dbReference type="EMBL" id="CP001699">
    <property type="protein sequence ID" value="ACU60161.1"/>
    <property type="molecule type" value="Genomic_DNA"/>
</dbReference>
<dbReference type="Gene3D" id="1.20.1540.10">
    <property type="entry name" value="Rhomboid-like"/>
    <property type="match status" value="1"/>
</dbReference>
<name>A0A979G3U4_CHIPD</name>
<evidence type="ECO:0000259" key="9">
    <source>
        <dbReference type="Pfam" id="PF01694"/>
    </source>
</evidence>
<dbReference type="OrthoDB" id="9778341at2"/>
<feature type="transmembrane region" description="Helical" evidence="8">
    <location>
        <begin position="121"/>
        <end position="141"/>
    </location>
</feature>
<keyword evidence="6 8" id="KW-1133">Transmembrane helix</keyword>